<accession>A0A1V2GXK2</accession>
<organism evidence="2 3">
    <name type="scientific">Teichococcus deserti</name>
    <dbReference type="NCBI Taxonomy" id="1817963"/>
    <lineage>
        <taxon>Bacteria</taxon>
        <taxon>Pseudomonadati</taxon>
        <taxon>Pseudomonadota</taxon>
        <taxon>Alphaproteobacteria</taxon>
        <taxon>Acetobacterales</taxon>
        <taxon>Roseomonadaceae</taxon>
        <taxon>Roseomonas</taxon>
    </lineage>
</organism>
<keyword evidence="3" id="KW-1185">Reference proteome</keyword>
<dbReference type="EMBL" id="MLCO01000321">
    <property type="protein sequence ID" value="ONG46302.1"/>
    <property type="molecule type" value="Genomic_DNA"/>
</dbReference>
<reference evidence="2 3" key="1">
    <citation type="submission" date="2016-10" db="EMBL/GenBank/DDBJ databases">
        <title>Draft Genome sequence of Roseomonas sp. strain M3.</title>
        <authorList>
            <person name="Subhash Y."/>
            <person name="Lee S."/>
        </authorList>
    </citation>
    <scope>NUCLEOTIDE SEQUENCE [LARGE SCALE GENOMIC DNA]</scope>
    <source>
        <strain evidence="2 3">M3</strain>
    </source>
</reference>
<protein>
    <submittedName>
        <fullName evidence="2">Uncharacterized protein</fullName>
    </submittedName>
</protein>
<comment type="caution">
    <text evidence="2">The sequence shown here is derived from an EMBL/GenBank/DDBJ whole genome shotgun (WGS) entry which is preliminary data.</text>
</comment>
<dbReference type="Proteomes" id="UP000188879">
    <property type="component" value="Unassembled WGS sequence"/>
</dbReference>
<feature type="signal peptide" evidence="1">
    <location>
        <begin position="1"/>
        <end position="28"/>
    </location>
</feature>
<dbReference type="AlphaFoldDB" id="A0A1V2GXK2"/>
<proteinExistence type="predicted"/>
<gene>
    <name evidence="2" type="ORF">BKE38_25500</name>
</gene>
<evidence type="ECO:0000313" key="3">
    <source>
        <dbReference type="Proteomes" id="UP000188879"/>
    </source>
</evidence>
<feature type="chain" id="PRO_5012505206" evidence="1">
    <location>
        <begin position="29"/>
        <end position="64"/>
    </location>
</feature>
<evidence type="ECO:0000313" key="2">
    <source>
        <dbReference type="EMBL" id="ONG46302.1"/>
    </source>
</evidence>
<sequence>MPTPFRKTLPLLALAMAAPLSLSTPAFAQPAPSVTVSQPVPVPYTPLTLPTILPLYFSVLSSPC</sequence>
<name>A0A1V2GXK2_9PROT</name>
<evidence type="ECO:0000256" key="1">
    <source>
        <dbReference type="SAM" id="SignalP"/>
    </source>
</evidence>
<keyword evidence="1" id="KW-0732">Signal</keyword>